<keyword evidence="1" id="KW-0472">Membrane</keyword>
<dbReference type="EnsemblPlants" id="OB12G23830.1">
    <property type="protein sequence ID" value="OB12G23830.1"/>
    <property type="gene ID" value="OB12G23830"/>
</dbReference>
<name>J3NEH5_ORYBR</name>
<keyword evidence="1" id="KW-0812">Transmembrane</keyword>
<evidence type="ECO:0000313" key="3">
    <source>
        <dbReference type="Proteomes" id="UP000006038"/>
    </source>
</evidence>
<evidence type="ECO:0000313" key="2">
    <source>
        <dbReference type="EnsemblPlants" id="OB12G23830.1"/>
    </source>
</evidence>
<dbReference type="Proteomes" id="UP000006038">
    <property type="component" value="Chromosome 12"/>
</dbReference>
<evidence type="ECO:0000256" key="1">
    <source>
        <dbReference type="SAM" id="Phobius"/>
    </source>
</evidence>
<keyword evidence="3" id="KW-1185">Reference proteome</keyword>
<dbReference type="AlphaFoldDB" id="J3NEH5"/>
<organism evidence="2">
    <name type="scientific">Oryza brachyantha</name>
    <name type="common">malo sina</name>
    <dbReference type="NCBI Taxonomy" id="4533"/>
    <lineage>
        <taxon>Eukaryota</taxon>
        <taxon>Viridiplantae</taxon>
        <taxon>Streptophyta</taxon>
        <taxon>Embryophyta</taxon>
        <taxon>Tracheophyta</taxon>
        <taxon>Spermatophyta</taxon>
        <taxon>Magnoliopsida</taxon>
        <taxon>Liliopsida</taxon>
        <taxon>Poales</taxon>
        <taxon>Poaceae</taxon>
        <taxon>BOP clade</taxon>
        <taxon>Oryzoideae</taxon>
        <taxon>Oryzeae</taxon>
        <taxon>Oryzinae</taxon>
        <taxon>Oryza</taxon>
    </lineage>
</organism>
<keyword evidence="1" id="KW-1133">Transmembrane helix</keyword>
<sequence length="77" mass="8779">MFPKFFLSPVKFGAFFFIAVSPLLIWGRVCPKFELGLLPISDLLLFRYASDLGFGVDLLGSFAELLDQHGGWWFSCW</sequence>
<dbReference type="HOGENOM" id="CLU_2645318_0_0_1"/>
<reference evidence="2" key="2">
    <citation type="submission" date="2013-04" db="UniProtKB">
        <authorList>
            <consortium name="EnsemblPlants"/>
        </authorList>
    </citation>
    <scope>IDENTIFICATION</scope>
</reference>
<feature type="transmembrane region" description="Helical" evidence="1">
    <location>
        <begin position="6"/>
        <end position="26"/>
    </location>
</feature>
<accession>J3NEH5</accession>
<dbReference type="Gramene" id="OB12G23830.1">
    <property type="protein sequence ID" value="OB12G23830.1"/>
    <property type="gene ID" value="OB12G23830"/>
</dbReference>
<protein>
    <submittedName>
        <fullName evidence="2">Uncharacterized protein</fullName>
    </submittedName>
</protein>
<proteinExistence type="predicted"/>
<reference evidence="2" key="1">
    <citation type="journal article" date="2013" name="Nat. Commun.">
        <title>Whole-genome sequencing of Oryza brachyantha reveals mechanisms underlying Oryza genome evolution.</title>
        <authorList>
            <person name="Chen J."/>
            <person name="Huang Q."/>
            <person name="Gao D."/>
            <person name="Wang J."/>
            <person name="Lang Y."/>
            <person name="Liu T."/>
            <person name="Li B."/>
            <person name="Bai Z."/>
            <person name="Luis Goicoechea J."/>
            <person name="Liang C."/>
            <person name="Chen C."/>
            <person name="Zhang W."/>
            <person name="Sun S."/>
            <person name="Liao Y."/>
            <person name="Zhang X."/>
            <person name="Yang L."/>
            <person name="Song C."/>
            <person name="Wang M."/>
            <person name="Shi J."/>
            <person name="Liu G."/>
            <person name="Liu J."/>
            <person name="Zhou H."/>
            <person name="Zhou W."/>
            <person name="Yu Q."/>
            <person name="An N."/>
            <person name="Chen Y."/>
            <person name="Cai Q."/>
            <person name="Wang B."/>
            <person name="Liu B."/>
            <person name="Min J."/>
            <person name="Huang Y."/>
            <person name="Wu H."/>
            <person name="Li Z."/>
            <person name="Zhang Y."/>
            <person name="Yin Y."/>
            <person name="Song W."/>
            <person name="Jiang J."/>
            <person name="Jackson S.A."/>
            <person name="Wing R.A."/>
            <person name="Wang J."/>
            <person name="Chen M."/>
        </authorList>
    </citation>
    <scope>NUCLEOTIDE SEQUENCE [LARGE SCALE GENOMIC DNA]</scope>
    <source>
        <strain evidence="2">cv. IRGC 101232</strain>
    </source>
</reference>